<gene>
    <name evidence="2" type="ORF">DVR12_05270</name>
</gene>
<dbReference type="AlphaFoldDB" id="A0A3E1YDI9"/>
<dbReference type="Proteomes" id="UP000260644">
    <property type="component" value="Unassembled WGS sequence"/>
</dbReference>
<reference evidence="2 3" key="1">
    <citation type="submission" date="2018-07" db="EMBL/GenBank/DDBJ databases">
        <title>Chitinophaga K2CV101002-2 sp. nov., isolated from a monsoon evergreen broad-leaved forest soil.</title>
        <authorList>
            <person name="Lv Y."/>
        </authorList>
    </citation>
    <scope>NUCLEOTIDE SEQUENCE [LARGE SCALE GENOMIC DNA]</scope>
    <source>
        <strain evidence="2 3">GDMCC 1.1288</strain>
    </source>
</reference>
<name>A0A3E1YDI9_9BACT</name>
<keyword evidence="3" id="KW-1185">Reference proteome</keyword>
<proteinExistence type="predicted"/>
<evidence type="ECO:0008006" key="4">
    <source>
        <dbReference type="Google" id="ProtNLM"/>
    </source>
</evidence>
<comment type="caution">
    <text evidence="2">The sequence shown here is derived from an EMBL/GenBank/DDBJ whole genome shotgun (WGS) entry which is preliminary data.</text>
</comment>
<feature type="chain" id="PRO_5017679922" description="Chaperone of endosialidase" evidence="1">
    <location>
        <begin position="20"/>
        <end position="245"/>
    </location>
</feature>
<dbReference type="OrthoDB" id="655527at2"/>
<sequence>MKRIFLLLLIGVAALHAKAQNNFPDSGNVLIGTRTSAGALTVNGSIAIWSLVGSGNPRPAITAGTARGEIRAMSPNRADLDDGFFRLSAGGGSNASAKTYIDISGYSTTPDMDRNIVFGTLGTERIRILSNGNVGIGTSTPNVKLAVNGDIKAKRLRVTATEWPDYVFGKDYQLMDILEVAAFIEKNKHLPEVPSETDIRKTEEVDLGDMNKILLKKIEELTLYIIELKKENLSMIERLDRNNIK</sequence>
<dbReference type="RefSeq" id="WP_116974423.1">
    <property type="nucleotide sequence ID" value="NZ_QPMM01000002.1"/>
</dbReference>
<protein>
    <recommendedName>
        <fullName evidence="4">Chaperone of endosialidase</fullName>
    </recommendedName>
</protein>
<evidence type="ECO:0000313" key="2">
    <source>
        <dbReference type="EMBL" id="RFS24615.1"/>
    </source>
</evidence>
<evidence type="ECO:0000256" key="1">
    <source>
        <dbReference type="SAM" id="SignalP"/>
    </source>
</evidence>
<evidence type="ECO:0000313" key="3">
    <source>
        <dbReference type="Proteomes" id="UP000260644"/>
    </source>
</evidence>
<organism evidence="2 3">
    <name type="scientific">Chitinophaga silvatica</name>
    <dbReference type="NCBI Taxonomy" id="2282649"/>
    <lineage>
        <taxon>Bacteria</taxon>
        <taxon>Pseudomonadati</taxon>
        <taxon>Bacteroidota</taxon>
        <taxon>Chitinophagia</taxon>
        <taxon>Chitinophagales</taxon>
        <taxon>Chitinophagaceae</taxon>
        <taxon>Chitinophaga</taxon>
    </lineage>
</organism>
<accession>A0A3E1YDI9</accession>
<keyword evidence="1" id="KW-0732">Signal</keyword>
<dbReference type="EMBL" id="QPMM01000002">
    <property type="protein sequence ID" value="RFS24615.1"/>
    <property type="molecule type" value="Genomic_DNA"/>
</dbReference>
<feature type="signal peptide" evidence="1">
    <location>
        <begin position="1"/>
        <end position="19"/>
    </location>
</feature>